<keyword evidence="11" id="KW-1185">Reference proteome</keyword>
<evidence type="ECO:0000313" key="10">
    <source>
        <dbReference type="EMBL" id="GAA0140083.1"/>
    </source>
</evidence>
<evidence type="ECO:0000256" key="5">
    <source>
        <dbReference type="ARBA" id="ARBA00022989"/>
    </source>
</evidence>
<keyword evidence="5 8" id="KW-1133">Transmembrane helix</keyword>
<evidence type="ECO:0000256" key="2">
    <source>
        <dbReference type="ARBA" id="ARBA00008574"/>
    </source>
</evidence>
<comment type="subcellular location">
    <subcellularLocation>
        <location evidence="1">Endomembrane system</location>
        <topology evidence="1">Multi-pass membrane protein</topology>
    </subcellularLocation>
</comment>
<proteinExistence type="inferred from homology"/>
<feature type="transmembrane region" description="Helical" evidence="8">
    <location>
        <begin position="42"/>
        <end position="64"/>
    </location>
</feature>
<name>A0AAV3NMB3_LITER</name>
<dbReference type="EMBL" id="BAABME010000145">
    <property type="protein sequence ID" value="GAA0140083.1"/>
    <property type="molecule type" value="Genomic_DNA"/>
</dbReference>
<evidence type="ECO:0000259" key="9">
    <source>
        <dbReference type="Pfam" id="PF01529"/>
    </source>
</evidence>
<comment type="caution">
    <text evidence="10">The sequence shown here is derived from an EMBL/GenBank/DDBJ whole genome shotgun (WGS) entry which is preliminary data.</text>
</comment>
<evidence type="ECO:0000256" key="7">
    <source>
        <dbReference type="ARBA" id="ARBA00023315"/>
    </source>
</evidence>
<evidence type="ECO:0000256" key="4">
    <source>
        <dbReference type="ARBA" id="ARBA00022692"/>
    </source>
</evidence>
<keyword evidence="3 8" id="KW-0808">Transferase</keyword>
<gene>
    <name evidence="10" type="ORF">LIER_01504</name>
</gene>
<feature type="transmembrane region" description="Helical" evidence="8">
    <location>
        <begin position="7"/>
        <end position="30"/>
    </location>
</feature>
<accession>A0AAV3NMB3</accession>
<reference evidence="10 11" key="1">
    <citation type="submission" date="2024-01" db="EMBL/GenBank/DDBJ databases">
        <title>The complete chloroplast genome sequence of Lithospermum erythrorhizon: insights into the phylogenetic relationship among Boraginaceae species and the maternal lineages of purple gromwells.</title>
        <authorList>
            <person name="Okada T."/>
            <person name="Watanabe K."/>
        </authorList>
    </citation>
    <scope>NUCLEOTIDE SEQUENCE [LARGE SCALE GENOMIC DNA]</scope>
</reference>
<evidence type="ECO:0000256" key="3">
    <source>
        <dbReference type="ARBA" id="ARBA00022679"/>
    </source>
</evidence>
<evidence type="ECO:0000256" key="6">
    <source>
        <dbReference type="ARBA" id="ARBA00023136"/>
    </source>
</evidence>
<comment type="catalytic activity">
    <reaction evidence="8">
        <text>L-cysteinyl-[protein] + hexadecanoyl-CoA = S-hexadecanoyl-L-cysteinyl-[protein] + CoA</text>
        <dbReference type="Rhea" id="RHEA:36683"/>
        <dbReference type="Rhea" id="RHEA-COMP:10131"/>
        <dbReference type="Rhea" id="RHEA-COMP:11032"/>
        <dbReference type="ChEBI" id="CHEBI:29950"/>
        <dbReference type="ChEBI" id="CHEBI:57287"/>
        <dbReference type="ChEBI" id="CHEBI:57379"/>
        <dbReference type="ChEBI" id="CHEBI:74151"/>
        <dbReference type="EC" id="2.3.1.225"/>
    </reaction>
</comment>
<keyword evidence="6 8" id="KW-0472">Membrane</keyword>
<keyword evidence="4 8" id="KW-0812">Transmembrane</keyword>
<dbReference type="InterPro" id="IPR039859">
    <property type="entry name" value="PFA4/ZDH16/20/ERF2-like"/>
</dbReference>
<evidence type="ECO:0000256" key="1">
    <source>
        <dbReference type="ARBA" id="ARBA00004127"/>
    </source>
</evidence>
<dbReference type="AlphaFoldDB" id="A0AAV3NMB3"/>
<dbReference type="Proteomes" id="UP001454036">
    <property type="component" value="Unassembled WGS sequence"/>
</dbReference>
<evidence type="ECO:0000256" key="8">
    <source>
        <dbReference type="RuleBase" id="RU079119"/>
    </source>
</evidence>
<organism evidence="10 11">
    <name type="scientific">Lithospermum erythrorhizon</name>
    <name type="common">Purple gromwell</name>
    <name type="synonym">Lithospermum officinale var. erythrorhizon</name>
    <dbReference type="NCBI Taxonomy" id="34254"/>
    <lineage>
        <taxon>Eukaryota</taxon>
        <taxon>Viridiplantae</taxon>
        <taxon>Streptophyta</taxon>
        <taxon>Embryophyta</taxon>
        <taxon>Tracheophyta</taxon>
        <taxon>Spermatophyta</taxon>
        <taxon>Magnoliopsida</taxon>
        <taxon>eudicotyledons</taxon>
        <taxon>Gunneridae</taxon>
        <taxon>Pentapetalae</taxon>
        <taxon>asterids</taxon>
        <taxon>lamiids</taxon>
        <taxon>Boraginales</taxon>
        <taxon>Boraginaceae</taxon>
        <taxon>Boraginoideae</taxon>
        <taxon>Lithospermeae</taxon>
        <taxon>Lithospermum</taxon>
    </lineage>
</organism>
<feature type="domain" description="Palmitoyltransferase DHHC" evidence="9">
    <location>
        <begin position="94"/>
        <end position="217"/>
    </location>
</feature>
<dbReference type="GO" id="GO:0019706">
    <property type="term" value="F:protein-cysteine S-palmitoyltransferase activity"/>
    <property type="evidence" value="ECO:0007669"/>
    <property type="project" value="UniProtKB-EC"/>
</dbReference>
<dbReference type="EC" id="2.3.1.225" evidence="8"/>
<sequence>MKLKRFFSIPIVLVFCLMSFIYYVTIFFLINNWLNLQSSVGSLHALIFTFVASLCFFSFLVCILTDPGGIPSAYLPDVEENDSSDQEATKTGRNQRLCDKCSAFKPPRTHHCRVCRKCVLRMDHHCVWINNCVGHRNYKAFFVLVFYATMASIYSLIIFIGCVFQKDLDFSGNMPLMIFYISYGIMTVGLSVTLGTLLGWHVYLTARNMTTIEYYESKRKAWLANKSGLLYHHAFDVGTYRNISLVLGPNVLKWLIPTARSHIKDGLSFPTARDNS</sequence>
<dbReference type="InterPro" id="IPR001594">
    <property type="entry name" value="Palmitoyltrfase_DHHC"/>
</dbReference>
<comment type="domain">
    <text evidence="8">The DHHC domain is required for palmitoyltransferase activity.</text>
</comment>
<dbReference type="Pfam" id="PF01529">
    <property type="entry name" value="DHHC"/>
    <property type="match status" value="1"/>
</dbReference>
<dbReference type="PANTHER" id="PTHR12246">
    <property type="entry name" value="PALMITOYLTRANSFERASE ZDHHC16"/>
    <property type="match status" value="1"/>
</dbReference>
<feature type="transmembrane region" description="Helical" evidence="8">
    <location>
        <begin position="140"/>
        <end position="160"/>
    </location>
</feature>
<comment type="similarity">
    <text evidence="2 8">Belongs to the DHHC palmitoyltransferase family.</text>
</comment>
<evidence type="ECO:0000313" key="11">
    <source>
        <dbReference type="Proteomes" id="UP001454036"/>
    </source>
</evidence>
<keyword evidence="7 8" id="KW-0012">Acyltransferase</keyword>
<dbReference type="GO" id="GO:0012505">
    <property type="term" value="C:endomembrane system"/>
    <property type="evidence" value="ECO:0007669"/>
    <property type="project" value="UniProtKB-SubCell"/>
</dbReference>
<protein>
    <recommendedName>
        <fullName evidence="8">S-acyltransferase</fullName>
        <ecNumber evidence="8">2.3.1.225</ecNumber>
    </recommendedName>
    <alternativeName>
        <fullName evidence="8">Palmitoyltransferase</fullName>
    </alternativeName>
</protein>
<dbReference type="PROSITE" id="PS50216">
    <property type="entry name" value="DHHC"/>
    <property type="match status" value="1"/>
</dbReference>
<feature type="transmembrane region" description="Helical" evidence="8">
    <location>
        <begin position="180"/>
        <end position="204"/>
    </location>
</feature>